<evidence type="ECO:0000313" key="3">
    <source>
        <dbReference type="EMBL" id="KAF9331637.1"/>
    </source>
</evidence>
<dbReference type="GO" id="GO:0005524">
    <property type="term" value="F:ATP binding"/>
    <property type="evidence" value="ECO:0007669"/>
    <property type="project" value="InterPro"/>
</dbReference>
<accession>A0A9P5VM99</accession>
<proteinExistence type="inferred from homology"/>
<dbReference type="Gene3D" id="1.25.40.10">
    <property type="entry name" value="Tetratricopeptide repeat domain"/>
    <property type="match status" value="2"/>
</dbReference>
<dbReference type="InterPro" id="IPR000719">
    <property type="entry name" value="Prot_kinase_dom"/>
</dbReference>
<evidence type="ECO:0000256" key="1">
    <source>
        <dbReference type="ARBA" id="ARBA00038101"/>
    </source>
</evidence>
<dbReference type="PROSITE" id="PS00108">
    <property type="entry name" value="PROTEIN_KINASE_ST"/>
    <property type="match status" value="1"/>
</dbReference>
<dbReference type="PROSITE" id="PS50011">
    <property type="entry name" value="PROTEIN_KINASE_DOM"/>
    <property type="match status" value="1"/>
</dbReference>
<dbReference type="InterPro" id="IPR050767">
    <property type="entry name" value="Sel1_AlgK"/>
</dbReference>
<dbReference type="InterPro" id="IPR006597">
    <property type="entry name" value="Sel1-like"/>
</dbReference>
<dbReference type="InterPro" id="IPR011990">
    <property type="entry name" value="TPR-like_helical_dom_sf"/>
</dbReference>
<comment type="caution">
    <text evidence="3">The sequence shown here is derived from an EMBL/GenBank/DDBJ whole genome shotgun (WGS) entry which is preliminary data.</text>
</comment>
<dbReference type="GO" id="GO:0004672">
    <property type="term" value="F:protein kinase activity"/>
    <property type="evidence" value="ECO:0007669"/>
    <property type="project" value="InterPro"/>
</dbReference>
<dbReference type="Gene3D" id="1.10.510.10">
    <property type="entry name" value="Transferase(Phosphotransferase) domain 1"/>
    <property type="match status" value="1"/>
</dbReference>
<dbReference type="InterPro" id="IPR008271">
    <property type="entry name" value="Ser/Thr_kinase_AS"/>
</dbReference>
<dbReference type="PANTHER" id="PTHR11102:SF160">
    <property type="entry name" value="ERAD-ASSOCIATED E3 UBIQUITIN-PROTEIN LIGASE COMPONENT HRD3"/>
    <property type="match status" value="1"/>
</dbReference>
<dbReference type="InterPro" id="IPR011009">
    <property type="entry name" value="Kinase-like_dom_sf"/>
</dbReference>
<dbReference type="PANTHER" id="PTHR11102">
    <property type="entry name" value="SEL-1-LIKE PROTEIN"/>
    <property type="match status" value="1"/>
</dbReference>
<comment type="similarity">
    <text evidence="1">Belongs to the sel-1 family.</text>
</comment>
<feature type="domain" description="Protein kinase" evidence="2">
    <location>
        <begin position="1"/>
        <end position="175"/>
    </location>
</feature>
<gene>
    <name evidence="3" type="ORF">BG006_005521</name>
</gene>
<reference evidence="3" key="1">
    <citation type="journal article" date="2020" name="Fungal Divers.">
        <title>Resolving the Mortierellaceae phylogeny through synthesis of multi-gene phylogenetics and phylogenomics.</title>
        <authorList>
            <person name="Vandepol N."/>
            <person name="Liber J."/>
            <person name="Desiro A."/>
            <person name="Na H."/>
            <person name="Kennedy M."/>
            <person name="Barry K."/>
            <person name="Grigoriev I.V."/>
            <person name="Miller A.N."/>
            <person name="O'Donnell K."/>
            <person name="Stajich J.E."/>
            <person name="Bonito G."/>
        </authorList>
    </citation>
    <scope>NUCLEOTIDE SEQUENCE</scope>
    <source>
        <strain evidence="3">NVP1</strain>
    </source>
</reference>
<name>A0A9P5VM99_9FUNG</name>
<dbReference type="EMBL" id="JAAAUY010000310">
    <property type="protein sequence ID" value="KAF9331637.1"/>
    <property type="molecule type" value="Genomic_DNA"/>
</dbReference>
<sequence>MECAEQGDLQNALPRLEWEERERIAGEIAHGLSYMHREGVIHCDIKTENVLLTRRLEVRICDFGSARWITDTEPCVGTKGWIAPELVQDPTKYTPQSDVYALGLVMWAMAVVPKDPPTWATGKAINQYVRSPGKSHALDHVPLEYLRTMQGCCNHEPERRPAASRLSFMKYGPYLVLPKSAMFQLAMEGDVKMQKKIVTGTVPAVDVTTKAKGQALLQRGINYFYGNGVPKDVPKAMELCRKAAAIGCEDDANAVLGRMYVDLEDFKKGMQYAQRVSHIRDGSYLLGLIYKDGLGVEVNKGEAQRCFYMAALEFHSESEVHMAVYSRSQGNYERALKWIRIALEHEQPEAKCILGQMYYGGEGVTRNNAEAESLFYEAAERGVVAAIITLGLIHIKKKDFARAMELLLKAEDDPEAQNIIGHMHFSGMGVLPNADLARQMFQKSADKGNCHSQYALGRMHRVGFGAKVDIDMAIEYYGKAAKQGHLESEVEMAECLAMGQKADLSWEAVVRAFELGSAEAEAMKILQGMDNIDDLSDSE</sequence>
<dbReference type="SMART" id="SM00671">
    <property type="entry name" value="SEL1"/>
    <property type="match status" value="6"/>
</dbReference>
<protein>
    <recommendedName>
        <fullName evidence="2">Protein kinase domain-containing protein</fullName>
    </recommendedName>
</protein>
<keyword evidence="4" id="KW-1185">Reference proteome</keyword>
<evidence type="ECO:0000313" key="4">
    <source>
        <dbReference type="Proteomes" id="UP000696485"/>
    </source>
</evidence>
<dbReference type="Pfam" id="PF00069">
    <property type="entry name" value="Pkinase"/>
    <property type="match status" value="1"/>
</dbReference>
<dbReference type="Proteomes" id="UP000696485">
    <property type="component" value="Unassembled WGS sequence"/>
</dbReference>
<dbReference type="SMART" id="SM00220">
    <property type="entry name" value="S_TKc"/>
    <property type="match status" value="1"/>
</dbReference>
<dbReference type="SUPFAM" id="SSF81901">
    <property type="entry name" value="HCP-like"/>
    <property type="match status" value="2"/>
</dbReference>
<dbReference type="SUPFAM" id="SSF56112">
    <property type="entry name" value="Protein kinase-like (PK-like)"/>
    <property type="match status" value="1"/>
</dbReference>
<organism evidence="3 4">
    <name type="scientific">Podila minutissima</name>
    <dbReference type="NCBI Taxonomy" id="64525"/>
    <lineage>
        <taxon>Eukaryota</taxon>
        <taxon>Fungi</taxon>
        <taxon>Fungi incertae sedis</taxon>
        <taxon>Mucoromycota</taxon>
        <taxon>Mortierellomycotina</taxon>
        <taxon>Mortierellomycetes</taxon>
        <taxon>Mortierellales</taxon>
        <taxon>Mortierellaceae</taxon>
        <taxon>Podila</taxon>
    </lineage>
</organism>
<dbReference type="AlphaFoldDB" id="A0A9P5VM99"/>
<dbReference type="Pfam" id="PF08238">
    <property type="entry name" value="Sel1"/>
    <property type="match status" value="7"/>
</dbReference>
<evidence type="ECO:0000259" key="2">
    <source>
        <dbReference type="PROSITE" id="PS50011"/>
    </source>
</evidence>